<dbReference type="GO" id="GO:0006508">
    <property type="term" value="P:proteolysis"/>
    <property type="evidence" value="ECO:0007669"/>
    <property type="project" value="UniProtKB-KW"/>
</dbReference>
<evidence type="ECO:0000256" key="5">
    <source>
        <dbReference type="ARBA" id="ARBA00022703"/>
    </source>
</evidence>
<dbReference type="PANTHER" id="PTHR46366:SF8">
    <property type="entry name" value="PRO-APOPTOTIC SERINE PROTEASE NMA111"/>
    <property type="match status" value="1"/>
</dbReference>
<dbReference type="GO" id="GO:0006915">
    <property type="term" value="P:apoptotic process"/>
    <property type="evidence" value="ECO:0007669"/>
    <property type="project" value="UniProtKB-KW"/>
</dbReference>
<organism evidence="9 10">
    <name type="scientific">Ascobolus immersus RN42</name>
    <dbReference type="NCBI Taxonomy" id="1160509"/>
    <lineage>
        <taxon>Eukaryota</taxon>
        <taxon>Fungi</taxon>
        <taxon>Dikarya</taxon>
        <taxon>Ascomycota</taxon>
        <taxon>Pezizomycotina</taxon>
        <taxon>Pezizomycetes</taxon>
        <taxon>Pezizales</taxon>
        <taxon>Ascobolaceae</taxon>
        <taxon>Ascobolus</taxon>
    </lineage>
</organism>
<dbReference type="Proteomes" id="UP000275078">
    <property type="component" value="Unassembled WGS sequence"/>
</dbReference>
<dbReference type="GO" id="GO:0004252">
    <property type="term" value="F:serine-type endopeptidase activity"/>
    <property type="evidence" value="ECO:0007669"/>
    <property type="project" value="InterPro"/>
</dbReference>
<dbReference type="InterPro" id="IPR001940">
    <property type="entry name" value="Peptidase_S1C"/>
</dbReference>
<keyword evidence="6" id="KW-0677">Repeat</keyword>
<dbReference type="InterPro" id="IPR001478">
    <property type="entry name" value="PDZ"/>
</dbReference>
<evidence type="ECO:0000256" key="2">
    <source>
        <dbReference type="ARBA" id="ARBA00010541"/>
    </source>
</evidence>
<evidence type="ECO:0000256" key="1">
    <source>
        <dbReference type="ARBA" id="ARBA00002558"/>
    </source>
</evidence>
<proteinExistence type="inferred from homology"/>
<dbReference type="AlphaFoldDB" id="A0A3N4I390"/>
<comment type="function">
    <text evidence="1">Nuclear serine protease which mediates apoptosis.</text>
</comment>
<dbReference type="SMART" id="SM00228">
    <property type="entry name" value="PDZ"/>
    <property type="match status" value="2"/>
</dbReference>
<feature type="domain" description="PDZ" evidence="8">
    <location>
        <begin position="316"/>
        <end position="376"/>
    </location>
</feature>
<dbReference type="Pfam" id="PF12812">
    <property type="entry name" value="PDZ_1"/>
    <property type="match status" value="2"/>
</dbReference>
<dbReference type="Gene3D" id="2.40.10.120">
    <property type="match status" value="2"/>
</dbReference>
<evidence type="ECO:0000256" key="4">
    <source>
        <dbReference type="ARBA" id="ARBA00021524"/>
    </source>
</evidence>
<dbReference type="Gene3D" id="2.30.42.10">
    <property type="match status" value="3"/>
</dbReference>
<feature type="region of interest" description="Disordered" evidence="7">
    <location>
        <begin position="1"/>
        <end position="45"/>
    </location>
</feature>
<dbReference type="InterPro" id="IPR025926">
    <property type="entry name" value="PDZ-like_dom"/>
</dbReference>
<dbReference type="InterPro" id="IPR036034">
    <property type="entry name" value="PDZ_sf"/>
</dbReference>
<evidence type="ECO:0000259" key="8">
    <source>
        <dbReference type="SMART" id="SM00228"/>
    </source>
</evidence>
<dbReference type="InterPro" id="IPR009003">
    <property type="entry name" value="Peptidase_S1_PA"/>
</dbReference>
<name>A0A3N4I390_ASCIM</name>
<dbReference type="EMBL" id="ML119688">
    <property type="protein sequence ID" value="RPA80459.1"/>
    <property type="molecule type" value="Genomic_DNA"/>
</dbReference>
<keyword evidence="5" id="KW-0053">Apoptosis</keyword>
<dbReference type="SUPFAM" id="SSF50494">
    <property type="entry name" value="Trypsin-like serine proteases"/>
    <property type="match status" value="2"/>
</dbReference>
<gene>
    <name evidence="9" type="ORF">BJ508DRAFT_415439</name>
</gene>
<evidence type="ECO:0000256" key="6">
    <source>
        <dbReference type="ARBA" id="ARBA00022737"/>
    </source>
</evidence>
<evidence type="ECO:0000313" key="9">
    <source>
        <dbReference type="EMBL" id="RPA80459.1"/>
    </source>
</evidence>
<dbReference type="SUPFAM" id="SSF50156">
    <property type="entry name" value="PDZ domain-like"/>
    <property type="match status" value="3"/>
</dbReference>
<dbReference type="CDD" id="cd06786">
    <property type="entry name" value="cpPDZ1_ScNma111-like"/>
    <property type="match status" value="1"/>
</dbReference>
<comment type="similarity">
    <text evidence="2">Belongs to the peptidase S1C family.</text>
</comment>
<evidence type="ECO:0000256" key="7">
    <source>
        <dbReference type="SAM" id="MobiDB-lite"/>
    </source>
</evidence>
<keyword evidence="9" id="KW-0645">Protease</keyword>
<reference evidence="9 10" key="1">
    <citation type="journal article" date="2018" name="Nat. Ecol. Evol.">
        <title>Pezizomycetes genomes reveal the molecular basis of ectomycorrhizal truffle lifestyle.</title>
        <authorList>
            <person name="Murat C."/>
            <person name="Payen T."/>
            <person name="Noel B."/>
            <person name="Kuo A."/>
            <person name="Morin E."/>
            <person name="Chen J."/>
            <person name="Kohler A."/>
            <person name="Krizsan K."/>
            <person name="Balestrini R."/>
            <person name="Da Silva C."/>
            <person name="Montanini B."/>
            <person name="Hainaut M."/>
            <person name="Levati E."/>
            <person name="Barry K.W."/>
            <person name="Belfiori B."/>
            <person name="Cichocki N."/>
            <person name="Clum A."/>
            <person name="Dockter R.B."/>
            <person name="Fauchery L."/>
            <person name="Guy J."/>
            <person name="Iotti M."/>
            <person name="Le Tacon F."/>
            <person name="Lindquist E.A."/>
            <person name="Lipzen A."/>
            <person name="Malagnac F."/>
            <person name="Mello A."/>
            <person name="Molinier V."/>
            <person name="Miyauchi S."/>
            <person name="Poulain J."/>
            <person name="Riccioni C."/>
            <person name="Rubini A."/>
            <person name="Sitrit Y."/>
            <person name="Splivallo R."/>
            <person name="Traeger S."/>
            <person name="Wang M."/>
            <person name="Zifcakova L."/>
            <person name="Wipf D."/>
            <person name="Zambonelli A."/>
            <person name="Paolocci F."/>
            <person name="Nowrousian M."/>
            <person name="Ottonello S."/>
            <person name="Baldrian P."/>
            <person name="Spatafora J.W."/>
            <person name="Henrissat B."/>
            <person name="Nagy L.G."/>
            <person name="Aury J.M."/>
            <person name="Wincker P."/>
            <person name="Grigoriev I.V."/>
            <person name="Bonfante P."/>
            <person name="Martin F.M."/>
        </authorList>
    </citation>
    <scope>NUCLEOTIDE SEQUENCE [LARGE SCALE GENOMIC DNA]</scope>
    <source>
        <strain evidence="9 10">RN42</strain>
    </source>
</reference>
<dbReference type="Pfam" id="PF13365">
    <property type="entry name" value="Trypsin_2"/>
    <property type="match status" value="1"/>
</dbReference>
<dbReference type="PRINTS" id="PR00834">
    <property type="entry name" value="PROTEASES2C"/>
</dbReference>
<dbReference type="OrthoDB" id="4217619at2759"/>
<evidence type="ECO:0000313" key="10">
    <source>
        <dbReference type="Proteomes" id="UP000275078"/>
    </source>
</evidence>
<protein>
    <recommendedName>
        <fullName evidence="3">Pro-apoptotic serine protease NMA111</fullName>
    </recommendedName>
    <alternativeName>
        <fullName evidence="4">Pro-apoptotic serine protease nma111</fullName>
    </alternativeName>
</protein>
<dbReference type="PANTHER" id="PTHR46366">
    <property type="entry name" value="PRO-APOPTOTIC SERINE PROTEASE NMA111"/>
    <property type="match status" value="1"/>
</dbReference>
<keyword evidence="10" id="KW-1185">Reference proteome</keyword>
<sequence>MASNGSSRPKRKASLPVDIPPPKREKSAAPEQQHKPAAQNDQDGEYDYEGMDISMLSSGGIPKAAHDSAEWQRTIEAVVKSVVSIRFCQTCSFDTDSATTSEATGFVVDSERGYILTNRHVACAGPFWGYCVFDNHEECDVYPVYRDPIHDFGILRFDPKAIKYMPVVALELRPDLAKVGAEIRVVGNDAGEKLSILSGVISRTDRNAPDYGEGYNDFNTNYIQAAASASGGSSGSPVIDIHGYVIALQAGGSVEAATDYFLPLDRPLRALKCIQEKQPVLRGTLQTQWLIKPFDECRRLGLTSNWEDAIRKGFPEEVGMLVAETILPEGPAHKHLEEGDILIKVNDELLTKFIRLDEILDDSVGKTVKLLVQRGGEDKEIVLNVGDLHSITPNRFLSVCGASFHDLSYQVARYFAIPVKGVYVCEAAGSFRFDGSDKSWLIESVDNKKTANLDEFIKVMTDIPDRARVVVAYRQLRDLHTLHTSIVHIDRHWTGKMRLATRNDESGLWDFTDLPDAPPPQPIEPRSASFIKLDHTGFPAASDLVRSFVRISCSLAVRIEGFPKPRKTGFGLVVDADKGLVVVSRAVVPYDLCDISITVAESIIVEGKVVFMHPLQNFVVVQYDPSLVKAPVKSARLSEEYVRQGAQVLFLGFNQNQRVVVGKTTVTDITTVAVPSYGPAPRYRAINLDAITVDTSLSGQCGSGVLADEDGTVRAIWLTYLGERSHDKDIDYHLGLATPTVLPVIRQLQAGVKPNLRILTVELQLVHMSQARIMGVSDEWIRKVEEDNEERHHLFMVRKVECGSNQGLDEGDLILAINGKIMTRISDLDVMYDHDYLDLTIVRERKEQSLRVATVTTEDMETSRVVVFCGAVLHRPHHAVRQQISVLHSEIYVGGRVRGSPAFQYGLMPTNFITAVNGVPTKTMDEFLNEVDKIADNTYLRLRVITFDNIPFVITIKKNEHYFPTMEFIKDPKEPMGWSTKTHEKGTVHKGIDVAQDLSEAATYD</sequence>
<evidence type="ECO:0000256" key="3">
    <source>
        <dbReference type="ARBA" id="ARBA00020338"/>
    </source>
</evidence>
<feature type="domain" description="PDZ" evidence="8">
    <location>
        <begin position="862"/>
        <end position="948"/>
    </location>
</feature>
<dbReference type="CDD" id="cd06719">
    <property type="entry name" value="PDZ2-4_Nma111p-like"/>
    <property type="match status" value="1"/>
</dbReference>
<accession>A0A3N4I390</accession>
<feature type="compositionally biased region" description="Basic and acidic residues" evidence="7">
    <location>
        <begin position="21"/>
        <end position="34"/>
    </location>
</feature>
<dbReference type="STRING" id="1160509.A0A3N4I390"/>
<keyword evidence="9" id="KW-0378">Hydrolase</keyword>